<dbReference type="EMBL" id="JANBTW010000009">
    <property type="protein sequence ID" value="KAJ2679819.1"/>
    <property type="molecule type" value="Genomic_DNA"/>
</dbReference>
<feature type="compositionally biased region" description="Polar residues" evidence="1">
    <location>
        <begin position="56"/>
        <end position="68"/>
    </location>
</feature>
<evidence type="ECO:0000256" key="1">
    <source>
        <dbReference type="SAM" id="MobiDB-lite"/>
    </source>
</evidence>
<feature type="compositionally biased region" description="Basic and acidic residues" evidence="1">
    <location>
        <begin position="154"/>
        <end position="166"/>
    </location>
</feature>
<dbReference type="AlphaFoldDB" id="A0A9W8GAE7"/>
<feature type="compositionally biased region" description="Low complexity" evidence="1">
    <location>
        <begin position="168"/>
        <end position="180"/>
    </location>
</feature>
<sequence length="218" mass="23595">MVKSTAKDKEKIKQVQEIEAQLRASANSVSHLVSSWLGDDDDSSGDDTKDKEATKTGANGLSTVQQPEKTVKARDIFQGRPARLGVGAKFLSHKEMMAANKGGQDIVTSTPGVLTSDELRLKRKLTKGSSNSGMIGSEKAAKKHDNNVDDNDEGDSRSKMLGKDRNPNTANTASNSTESAYLKNQQQKFGPGGQSSHPAKKQKRSTALLDSLIQQRRR</sequence>
<feature type="region of interest" description="Disordered" evidence="1">
    <location>
        <begin position="34"/>
        <end position="76"/>
    </location>
</feature>
<protein>
    <submittedName>
        <fullName evidence="2">Uncharacterized protein</fullName>
    </submittedName>
</protein>
<comment type="caution">
    <text evidence="2">The sequence shown here is derived from an EMBL/GenBank/DDBJ whole genome shotgun (WGS) entry which is preliminary data.</text>
</comment>
<dbReference type="OrthoDB" id="5393235at2759"/>
<organism evidence="2 3">
    <name type="scientific">Coemansia spiralis</name>
    <dbReference type="NCBI Taxonomy" id="417178"/>
    <lineage>
        <taxon>Eukaryota</taxon>
        <taxon>Fungi</taxon>
        <taxon>Fungi incertae sedis</taxon>
        <taxon>Zoopagomycota</taxon>
        <taxon>Kickxellomycotina</taxon>
        <taxon>Kickxellomycetes</taxon>
        <taxon>Kickxellales</taxon>
        <taxon>Kickxellaceae</taxon>
        <taxon>Coemansia</taxon>
    </lineage>
</organism>
<dbReference type="Proteomes" id="UP001151518">
    <property type="component" value="Unassembled WGS sequence"/>
</dbReference>
<evidence type="ECO:0000313" key="3">
    <source>
        <dbReference type="Proteomes" id="UP001151518"/>
    </source>
</evidence>
<reference evidence="2" key="1">
    <citation type="submission" date="2022-07" db="EMBL/GenBank/DDBJ databases">
        <title>Phylogenomic reconstructions and comparative analyses of Kickxellomycotina fungi.</title>
        <authorList>
            <person name="Reynolds N.K."/>
            <person name="Stajich J.E."/>
            <person name="Barry K."/>
            <person name="Grigoriev I.V."/>
            <person name="Crous P."/>
            <person name="Smith M.E."/>
        </authorList>
    </citation>
    <scope>NUCLEOTIDE SEQUENCE</scope>
    <source>
        <strain evidence="2">NRRL 3115</strain>
    </source>
</reference>
<name>A0A9W8GAE7_9FUNG</name>
<proteinExistence type="predicted"/>
<evidence type="ECO:0000313" key="2">
    <source>
        <dbReference type="EMBL" id="KAJ2679819.1"/>
    </source>
</evidence>
<gene>
    <name evidence="2" type="ORF">GGI25_001271</name>
</gene>
<feature type="region of interest" description="Disordered" evidence="1">
    <location>
        <begin position="118"/>
        <end position="218"/>
    </location>
</feature>
<accession>A0A9W8GAE7</accession>